<dbReference type="Pfam" id="PF22336">
    <property type="entry name" value="RhiE-like_linker"/>
    <property type="match status" value="3"/>
</dbReference>
<dbReference type="PANTHER" id="PTHR43775:SF37">
    <property type="entry name" value="SI:DKEY-61P9.11"/>
    <property type="match status" value="1"/>
</dbReference>
<protein>
    <submittedName>
        <fullName evidence="14">SDR family NAD(P)-dependent oxidoreductase</fullName>
    </submittedName>
</protein>
<dbReference type="InterPro" id="IPR049551">
    <property type="entry name" value="PKS_DH_C"/>
</dbReference>
<evidence type="ECO:0000259" key="11">
    <source>
        <dbReference type="PROSITE" id="PS50075"/>
    </source>
</evidence>
<dbReference type="InterPro" id="IPR018201">
    <property type="entry name" value="Ketoacyl_synth_AS"/>
</dbReference>
<dbReference type="Pfam" id="PF02801">
    <property type="entry name" value="Ketoacyl-synt_C"/>
    <property type="match status" value="4"/>
</dbReference>
<feature type="active site" description="Proton donor; for dehydratase activity" evidence="10">
    <location>
        <position position="1222"/>
    </location>
</feature>
<dbReference type="Proteomes" id="UP001595533">
    <property type="component" value="Unassembled WGS sequence"/>
</dbReference>
<dbReference type="CDD" id="cd08953">
    <property type="entry name" value="KR_2_SDR_x"/>
    <property type="match status" value="2"/>
</dbReference>
<dbReference type="InterPro" id="IPR029063">
    <property type="entry name" value="SAM-dependent_MTases_sf"/>
</dbReference>
<feature type="region of interest" description="N-terminal hotdog fold" evidence="10">
    <location>
        <begin position="2057"/>
        <end position="2179"/>
    </location>
</feature>
<dbReference type="Gene3D" id="1.10.1200.10">
    <property type="entry name" value="ACP-like"/>
    <property type="match status" value="3"/>
</dbReference>
<dbReference type="InterPro" id="IPR036291">
    <property type="entry name" value="NAD(P)-bd_dom_sf"/>
</dbReference>
<dbReference type="SMART" id="SM00826">
    <property type="entry name" value="PKS_DH"/>
    <property type="match status" value="3"/>
</dbReference>
<dbReference type="PROSITE" id="PS00012">
    <property type="entry name" value="PHOSPHOPANTETHEINE"/>
    <property type="match status" value="1"/>
</dbReference>
<feature type="region of interest" description="C-terminal hotdog fold" evidence="10">
    <location>
        <begin position="2193"/>
        <end position="2341"/>
    </location>
</feature>
<feature type="domain" description="Ketosynthase family 3 (KS3)" evidence="12">
    <location>
        <begin position="1456"/>
        <end position="1872"/>
    </location>
</feature>
<keyword evidence="6" id="KW-0963">Cytoplasm</keyword>
<evidence type="ECO:0000313" key="15">
    <source>
        <dbReference type="Proteomes" id="UP001595533"/>
    </source>
</evidence>
<feature type="domain" description="PKS/mFAS DH" evidence="13">
    <location>
        <begin position="1014"/>
        <end position="1309"/>
    </location>
</feature>
<dbReference type="InterPro" id="IPR054514">
    <property type="entry name" value="RhiE-like_linker"/>
</dbReference>
<keyword evidence="7" id="KW-0597">Phosphoprotein</keyword>
<dbReference type="InterPro" id="IPR050091">
    <property type="entry name" value="PKS_NRPS_Biosynth_Enz"/>
</dbReference>
<dbReference type="PROSITE" id="PS00606">
    <property type="entry name" value="KS3_1"/>
    <property type="match status" value="2"/>
</dbReference>
<dbReference type="InterPro" id="IPR049900">
    <property type="entry name" value="PKS_mFAS_DH"/>
</dbReference>
<feature type="domain" description="PKS/mFAS DH" evidence="13">
    <location>
        <begin position="2057"/>
        <end position="2341"/>
    </location>
</feature>
<dbReference type="InterPro" id="IPR014030">
    <property type="entry name" value="Ketoacyl_synth_N"/>
</dbReference>
<dbReference type="InterPro" id="IPR014031">
    <property type="entry name" value="Ketoacyl_synth_C"/>
</dbReference>
<dbReference type="InterPro" id="IPR020841">
    <property type="entry name" value="PKS_Beta-ketoAc_synthase_dom"/>
</dbReference>
<dbReference type="Pfam" id="PF14765">
    <property type="entry name" value="PS-DH"/>
    <property type="match status" value="3"/>
</dbReference>
<dbReference type="SUPFAM" id="SSF53335">
    <property type="entry name" value="S-adenosyl-L-methionine-dependent methyltransferases"/>
    <property type="match status" value="1"/>
</dbReference>
<dbReference type="CDD" id="cd00833">
    <property type="entry name" value="PKS"/>
    <property type="match status" value="4"/>
</dbReference>
<dbReference type="InterPro" id="IPR016039">
    <property type="entry name" value="Thiolase-like"/>
</dbReference>
<dbReference type="SMART" id="SM01294">
    <property type="entry name" value="PKS_PP_betabranch"/>
    <property type="match status" value="1"/>
</dbReference>
<feature type="active site" description="Proton acceptor; for dehydratase activity" evidence="10">
    <location>
        <position position="4816"/>
    </location>
</feature>
<feature type="region of interest" description="N-terminal hotdog fold" evidence="10">
    <location>
        <begin position="1014"/>
        <end position="1148"/>
    </location>
</feature>
<keyword evidence="8" id="KW-0808">Transferase</keyword>
<feature type="active site" description="Proton donor; for dehydratase activity" evidence="10">
    <location>
        <position position="2256"/>
    </location>
</feature>
<evidence type="ECO:0000256" key="7">
    <source>
        <dbReference type="ARBA" id="ARBA00022553"/>
    </source>
</evidence>
<dbReference type="PROSITE" id="PS52019">
    <property type="entry name" value="PKS_MFAS_DH"/>
    <property type="match status" value="3"/>
</dbReference>
<dbReference type="InterPro" id="IPR009081">
    <property type="entry name" value="PP-bd_ACP"/>
</dbReference>
<gene>
    <name evidence="14" type="ORF">ACFODZ_12640</name>
</gene>
<feature type="domain" description="Ketosynthase family 3 (KS3)" evidence="12">
    <location>
        <begin position="2910"/>
        <end position="3334"/>
    </location>
</feature>
<feature type="active site" description="Proton acceptor; for dehydratase activity" evidence="10">
    <location>
        <position position="1051"/>
    </location>
</feature>
<name>A0ABV7JD40_9GAMM</name>
<reference evidence="15" key="1">
    <citation type="journal article" date="2019" name="Int. J. Syst. Evol. Microbiol.">
        <title>The Global Catalogue of Microorganisms (GCM) 10K type strain sequencing project: providing services to taxonomists for standard genome sequencing and annotation.</title>
        <authorList>
            <consortium name="The Broad Institute Genomics Platform"/>
            <consortium name="The Broad Institute Genome Sequencing Center for Infectious Disease"/>
            <person name="Wu L."/>
            <person name="Ma J."/>
        </authorList>
    </citation>
    <scope>NUCLEOTIDE SEQUENCE [LARGE SCALE GENOMIC DNA]</scope>
    <source>
        <strain evidence="15">KCTC 42953</strain>
    </source>
</reference>
<dbReference type="SMART" id="SM00822">
    <property type="entry name" value="PKS_KR"/>
    <property type="match status" value="2"/>
</dbReference>
<evidence type="ECO:0000256" key="6">
    <source>
        <dbReference type="ARBA" id="ARBA00022490"/>
    </source>
</evidence>
<organism evidence="14 15">
    <name type="scientific">Marinicella sediminis</name>
    <dbReference type="NCBI Taxonomy" id="1792834"/>
    <lineage>
        <taxon>Bacteria</taxon>
        <taxon>Pseudomonadati</taxon>
        <taxon>Pseudomonadota</taxon>
        <taxon>Gammaproteobacteria</taxon>
        <taxon>Lysobacterales</taxon>
        <taxon>Marinicellaceae</taxon>
        <taxon>Marinicella</taxon>
    </lineage>
</organism>
<feature type="active site" description="Proton donor; for dehydratase activity" evidence="10">
    <location>
        <position position="4983"/>
    </location>
</feature>
<dbReference type="Gene3D" id="1.10.1240.100">
    <property type="match status" value="4"/>
</dbReference>
<dbReference type="Pfam" id="PF21089">
    <property type="entry name" value="PKS_DH_N"/>
    <property type="match status" value="3"/>
</dbReference>
<dbReference type="Gene3D" id="3.40.47.10">
    <property type="match status" value="4"/>
</dbReference>
<evidence type="ECO:0000256" key="8">
    <source>
        <dbReference type="ARBA" id="ARBA00022679"/>
    </source>
</evidence>
<evidence type="ECO:0000256" key="9">
    <source>
        <dbReference type="ARBA" id="ARBA00022737"/>
    </source>
</evidence>
<dbReference type="Pfam" id="PF16197">
    <property type="entry name" value="KAsynt_C_assoc"/>
    <property type="match status" value="1"/>
</dbReference>
<dbReference type="PROSITE" id="PS52004">
    <property type="entry name" value="KS3_2"/>
    <property type="match status" value="4"/>
</dbReference>
<dbReference type="SUPFAM" id="SSF51735">
    <property type="entry name" value="NAD(P)-binding Rossmann-fold domains"/>
    <property type="match status" value="2"/>
</dbReference>
<dbReference type="InterPro" id="IPR006162">
    <property type="entry name" value="Ppantetheine_attach_site"/>
</dbReference>
<comment type="pathway">
    <text evidence="3">Lipid metabolism; fatty acid biosynthesis.</text>
</comment>
<dbReference type="Gene3D" id="3.40.50.150">
    <property type="entry name" value="Vaccinia Virus protein VP39"/>
    <property type="match status" value="1"/>
</dbReference>
<accession>A0ABV7JD40</accession>
<feature type="active site" description="Proton acceptor; for dehydratase activity" evidence="10">
    <location>
        <position position="2086"/>
    </location>
</feature>
<keyword evidence="9" id="KW-0677">Repeat</keyword>
<dbReference type="SUPFAM" id="SSF53901">
    <property type="entry name" value="Thiolase-like"/>
    <property type="match status" value="4"/>
</dbReference>
<evidence type="ECO:0000259" key="13">
    <source>
        <dbReference type="PROSITE" id="PS52019"/>
    </source>
</evidence>
<dbReference type="Pfam" id="PF00550">
    <property type="entry name" value="PP-binding"/>
    <property type="match status" value="3"/>
</dbReference>
<dbReference type="PROSITE" id="PS50075">
    <property type="entry name" value="CARRIER"/>
    <property type="match status" value="2"/>
</dbReference>
<dbReference type="Pfam" id="PF00109">
    <property type="entry name" value="ketoacyl-synt"/>
    <property type="match status" value="4"/>
</dbReference>
<evidence type="ECO:0000256" key="3">
    <source>
        <dbReference type="ARBA" id="ARBA00005194"/>
    </source>
</evidence>
<feature type="region of interest" description="N-terminal hotdog fold" evidence="10">
    <location>
        <begin position="4787"/>
        <end position="4905"/>
    </location>
</feature>
<evidence type="ECO:0000256" key="2">
    <source>
        <dbReference type="ARBA" id="ARBA00004792"/>
    </source>
</evidence>
<feature type="domain" description="Carrier" evidence="11">
    <location>
        <begin position="1324"/>
        <end position="1400"/>
    </location>
</feature>
<dbReference type="Pfam" id="PF21394">
    <property type="entry name" value="Beta-ketacyl_N"/>
    <property type="match status" value="1"/>
</dbReference>
<feature type="region of interest" description="C-terminal hotdog fold" evidence="10">
    <location>
        <begin position="1162"/>
        <end position="1309"/>
    </location>
</feature>
<comment type="subcellular location">
    <subcellularLocation>
        <location evidence="1">Cytoplasm</location>
    </subcellularLocation>
</comment>
<dbReference type="InterPro" id="IPR049490">
    <property type="entry name" value="C883_1060-like_KR_N"/>
</dbReference>
<dbReference type="InterPro" id="IPR036736">
    <property type="entry name" value="ACP-like_sf"/>
</dbReference>
<feature type="domain" description="Carrier" evidence="11">
    <location>
        <begin position="2788"/>
        <end position="2864"/>
    </location>
</feature>
<feature type="domain" description="PKS/mFAS DH" evidence="13">
    <location>
        <begin position="4787"/>
        <end position="5069"/>
    </location>
</feature>
<proteinExistence type="inferred from homology"/>
<feature type="domain" description="Ketosynthase family 3 (KS3)" evidence="12">
    <location>
        <begin position="4169"/>
        <end position="4600"/>
    </location>
</feature>
<dbReference type="Pfam" id="PF13578">
    <property type="entry name" value="Methyltransf_24"/>
    <property type="match status" value="1"/>
</dbReference>
<keyword evidence="15" id="KW-1185">Reference proteome</keyword>
<evidence type="ECO:0000256" key="10">
    <source>
        <dbReference type="PROSITE-ProRule" id="PRU01363"/>
    </source>
</evidence>
<dbReference type="Gene3D" id="3.40.50.720">
    <property type="entry name" value="NAD(P)-binding Rossmann-like Domain"/>
    <property type="match status" value="2"/>
</dbReference>
<dbReference type="Gene3D" id="3.10.129.110">
    <property type="entry name" value="Polyketide synthase dehydratase"/>
    <property type="match status" value="3"/>
</dbReference>
<feature type="domain" description="Ketosynthase family 3 (KS3)" evidence="12">
    <location>
        <begin position="418"/>
        <end position="841"/>
    </location>
</feature>
<dbReference type="InterPro" id="IPR042104">
    <property type="entry name" value="PKS_dehydratase_sf"/>
</dbReference>
<comment type="similarity">
    <text evidence="4">Belongs to the short-chain dehydrogenases/reductases (SDR) family.</text>
</comment>
<keyword evidence="5" id="KW-0596">Phosphopantetheine</keyword>
<evidence type="ECO:0000256" key="4">
    <source>
        <dbReference type="ARBA" id="ARBA00006484"/>
    </source>
</evidence>
<dbReference type="InterPro" id="IPR057326">
    <property type="entry name" value="KR_dom"/>
</dbReference>
<feature type="region of interest" description="C-terminal hotdog fold" evidence="10">
    <location>
        <begin position="4922"/>
        <end position="5069"/>
    </location>
</feature>
<dbReference type="SMART" id="SM00823">
    <property type="entry name" value="PKS_PP"/>
    <property type="match status" value="3"/>
</dbReference>
<comment type="pathway">
    <text evidence="2">Antibiotic biosynthesis.</text>
</comment>
<dbReference type="InterPro" id="IPR032821">
    <property type="entry name" value="PKS_assoc"/>
</dbReference>
<dbReference type="SUPFAM" id="SSF47336">
    <property type="entry name" value="ACP-like"/>
    <property type="match status" value="3"/>
</dbReference>
<dbReference type="SMART" id="SM00825">
    <property type="entry name" value="PKS_KS"/>
    <property type="match status" value="4"/>
</dbReference>
<evidence type="ECO:0000256" key="5">
    <source>
        <dbReference type="ARBA" id="ARBA00022450"/>
    </source>
</evidence>
<dbReference type="InterPro" id="IPR020807">
    <property type="entry name" value="PKS_DH"/>
</dbReference>
<dbReference type="RefSeq" id="WP_077412986.1">
    <property type="nucleotide sequence ID" value="NZ_JBHRTS010000006.1"/>
</dbReference>
<dbReference type="EMBL" id="JBHRTS010000006">
    <property type="protein sequence ID" value="MFC3195092.1"/>
    <property type="molecule type" value="Genomic_DNA"/>
</dbReference>
<dbReference type="InterPro" id="IPR020806">
    <property type="entry name" value="PKS_PP-bd"/>
</dbReference>
<evidence type="ECO:0000256" key="1">
    <source>
        <dbReference type="ARBA" id="ARBA00004496"/>
    </source>
</evidence>
<comment type="caution">
    <text evidence="14">The sequence shown here is derived from an EMBL/GenBank/DDBJ whole genome shotgun (WGS) entry which is preliminary data.</text>
</comment>
<evidence type="ECO:0000313" key="14">
    <source>
        <dbReference type="EMBL" id="MFC3195092.1"/>
    </source>
</evidence>
<dbReference type="InterPro" id="IPR013968">
    <property type="entry name" value="PKS_KR"/>
</dbReference>
<dbReference type="InterPro" id="IPR049552">
    <property type="entry name" value="PKS_DH_N"/>
</dbReference>
<sequence length="5086" mass="559635">MKRERPGLERIKAWINESQKSHVSAPEIKANPVSGANATVEAGEVRVPANKLSLAEVNTVANEFLKVLNSYNPPNESASDWTVKIALVDVLIDVYVVCESGGICIELIADPSPTGLAFDHQLSMHSHELKALTDFETDLISVMISNIGIAKDKNEKPMELIRPISDILFGAYNMHFLKDRFSDKLVHRLYEEGKVANFTGSERFIFPWAISSDIGTKLYDIIAENNIERSLEVGLAFGLSALFICEAHDKKGSGHHTAIDPCQSVEFESIGLAQIESANLNQYFRHLEFKDYEIFPKILEAREHYQFIFIDGLHMQDYVTLDFFYSDMLLDVGGFMAFDDCHAPGVSSAVAYFENNRQYRFVPEYSVLRFRVYQKLADDNRTIVSPNHHVDYSEKYYQLSGIKQPAALRQVEPNAVQPSVISVVGIDGLFPNDLTVEGYWSAIEKQTVLYDDYAADFLLTRSESDQPKNLSGGMLKTAYDFDPLFFNISVAEAEIMDPQLRHMLMSVQRAIEDAGHTTSSLSDKTVGVYIGAEGSDYNDVHRSESFARNYILHQSGPSLANRISHHFDFQGPSEVINTMCSSGAVGVAHAVEALRSGDIDYAIVGAVKINFVSSIYGALEELNITSRSGKCYSFHQDSDGYVRSEGVVSLILTRQHIAEEQNDHVYANIRAVATNYNGRDGHSMFSPSKNAQKELLKKCITESGIAVTDVTSFEAQGMGNNISDLVEYSVFTDAHEEMSQAEINHHQMDALPAITTVKPILGHMECVSSLAAMLKAMLSFKNRTLYGIPSLTKDTIHRNLMAHQGAGLLLGHTPVEPQTKMIIGLNSFGASGTNVHMILEQPDRTAPEQPEHPEMTRVLLMSGKTIEALQKNIRYLCSRLETDAEQFPIVEYLATMQLHRDHHEHKVAIVLEKGSPSSQRVKLHDRLKTYLRAQVSEQLIRDNIPQGLYHFEAAPIDGSNVAASMMDQADQWLQGKQVDWRSLYPTGLPAKPGRLPGYQFDTQRYHLTPGQRTEHVGGDRIDSLLSQNISDFSLQAYLSKFTGHEPFLVDHQVDNQKVLPAVVYLEMVRAAIQAALPEKQAENRLELNDVVWPQPCFVADQHALKTALLPTRSQTHDGISVKFEISSHEATGPRIHCQGSAWIGSAESTTHIDLDEIQARMQKAQYSSEDLYDRFAEMGVSYGRTHRCLGALKCNDHEVLAYLQQPANQTSKEIIINPGLLDSALQSTLLLVLNEPNVHDVASLPFAVEQVVINGTPGPTMLAWTRLANGSRLDDEVVKFNIDVCDHEGRVIIGLKHFSVRSLAPVQATTRHLPAPTAASSGAQESAQAINFIKHILAEHLKIPVAQVDINKSFIEHGLDSILITQFTARLRKHFSNITSTLFFEVQNIRGLVNHLATHNAAELQAITGQANEPKRTEDAMVSQQVESPDTPSMMRQGGDIRFAFSRQTSDRALVHEDIAIVGLSGRYPNAADVNAFWENLRDGINCISEVPSDRWDWRKNHNPERGRKDSIYTRWGGFLDDVDKFDPLFFKLSPAEAERIDPQERIFLEAAYHAIEDAGHTPKTLSATQKVGVFVGVMNSMYNVEPDHFSIANRTSYLFDFHGPSMSVDTACSSSLTAIHLAVESIKSGQSEAAIAGGVNLILDDHHYQRLSAMSALSSGNACKAFGANADGFIDAEGVGAVVLKTLHQAEADGDHIYGVIKGTALNAGGKTAGYTVPCPRAQAALIKDVLHHSQIKADQISYIETHGTGTELGDPIEIAGLSQVFSTLSDQDHKIAIGSVKSNIGHCESAAGIAGVTKILLQLKHNMLAPSLHAEKPNAEIDFTSTPFQVQHQLSPWKSTAESVSKSRLRTAGVSSFGLGGANAHVIIQEHRSPIQEMANDPIIQDQIIVLSARTAEQLKTKAMDLLTFLESNDDIKLSSLSYTLQVGREHMDHRLGLVAKDVVEVCESLRHHVSGENDKTTVILGHVEEAGELLSLFGSDDDLQYAVKRWMAGGQWSRLVSLWVKGLTLNWADLYEDRHVQRMSLPGYPFARERHWAAQKAKAEVHMVNSKALHPLVQQNRSNLFQLAYQSQFTGHEFYLFGHQINDQKVLPAAAYLEMIHFAVADANGVSQHDLKLKISDLVWESACVPTADHTVTVKLFPADNQGLDFEVVSTCQSEQEQVHCVGHAVSMVDCEAKTIDIDELKQQINARQISGDEIYAGFADMGVQLSGANRGIRTIHKGKDQVLAELDLNHVQDGEEHNRFWLHPGIMDSALQSMIGMMTDLSETSWRSPTIPFWVNDTQITGATESLMYCWVRYAQGPDQPHLFDLVVCDQDGRVCVELKEFMVQEIPGKESQQADHQTMLATQQWIAPETHDDMEKTNLQPLLTDLRKVLLVGLPKVDCALVDAAIENSECQRLKRASDQLYTQVVVQTLGHLKNLLNEVEGESVFLQIAVANSDPYQVLAGLQGLLRTAETENPQLTTQLVFVDSDSEAADVIKALEIGRNSLAHGLIEVIGDQTRSPFWQTVKPAVNEQNQVFHDHGTYLITGGLGGLGQLFAEEVLKYTNQANVVITGRQATAEIPGSLVGHGDRINYRQLKLASLAETKLVLQKIEQQLGPIKGIFHSAGMVKDSFIIKHNTTQVKDVLHPKVAGVHHLDEASAACDLDFFVMFSSLAAVFGNAGQADYAAANGHLDQYARIRQDRVKLGERQGKTLSINWPYWQSGGMRLSDQQESLLLQNAGIASMPVGDGMKAFYQGLQMQGHQILVMHGDVNLMTQSLASVNRRQLAMPVTVNQGACEVHVDEKAVTAFFIQVLSDVLKLPAHQIKAKASFETYGMDSILAMDLTNTLQKTFGPLPKTLFFEHQNTRDLVAYFIEKYPDKLAQITAEKETKVAAMVVPPTRSKRSLQLRETMLTQPKRAAGKNHDIAVIGMSGQYPMADDINTFWENLKEGKDCVTEIPASRWDASSHFDPRKNTPGKSYSKWGGFLDGVDLFDPLFFNISPKEASLMDPQERLFLQNAWCAVEDAGYDKDKFQQQTVGVYVGVMWGHYELFGHDTALAGQPVAPSSSFGSIANRVSYFFDLNGPSMALDTMCSSSLTAIHLACEDIRHGHIDAAIAGGVNASLHPQKYLVLSQGNFAATDGKCRSFGEGGDGYVPGEGVGVVILKSLVQAEQDNDQIHGVIKATSINHGGKTHGYTVPNPTQQSELITRALHKANIDPATIGYVETHGTGTALGDPIEVAGLNKVFADHIKKPQSCPIGSVKSNIGHLESAAGVAAITKSLLQLKHRQLVPSLHAATTNPNIDFESSPFYVQTTHSDWPVTDGRPRRIGVSSFGAGGANGHVVLEEYIQPPRDQFGFKQADVQVFVLSAKNPQALLNYAEKMQAYLAKADDESFADIIYTAQVGRTAMEVRLALLVKGRADLCTQLSQWVAVKKSGDQASQATWFERNLKEQGESTSELLEGEAGEAYLDVVIKTEDFRKLAKLWTAGAMVNWSRLYQAQRPWKVSLPTYPFDQERTWLPIGLPQAVESTATIEQVTEKTRPFTGLCFTAGWEPAPTIQGDAGEDDTPTVLISTKPMPSVDENRMLHQVIAADGFVQLSSNKWSINTMNGNDFERLFDAIYQAGTQAIKIIYVMNVAVTHDALQAYPDSAAADEVFLVLLNLCQALSKRKGHVPIQMVCAYLESANMPSAMGAAMGAFLKTAAMENPLLQAKTIALSSAQAHQNEADWMPVCFTELSHMSMAVEEIRHLITATNQASTTQRFRRVLSDTGMASIEQSDSVFKQGGNYLITGGLGSLGYLVAAYLVQTYQANLILLGRSEPGNRQKQQLQDLKAHGSKVMYRQIDVCDVAAFKAMVATSQDEFEGGLNGVINSAGAIQDAYLIHKEPAQAQQVMQSKLAGIINSDIATANLQLDLFVVFSSLAGELGNVGQCDYAFANRFADVFVQNRQALVAQGQRQGHSVSIAWPYWRDGGMQISPDRQAEIQSATGLAPLPTTTGLALMEGILNSGFNYALPVYGDAQQLRSTLMQAGSAAADSDVQHLTEHMDSAALQLSTEGYLQQLIGEEINLEPNRVDVSEHFEHYGIDSVMIGKLNANLEKDLGGLPKTLFFDNLNIAELTETLIDLVPDKLMNKFAIRDKQATDRQPVDHKQREGAVLKPLANDGLLIGAGQDDHISAQQDATQAIAVIGMHGRYPGSDDLDAFWENIKSGRHLIEQVPDNRWNHEQWFDANPAMAEEGKIYCQWGGFLADVDLFEHGFFNISHHEAKLMDPQERLFLMSAWSAIEDAGYTKDELMKVAPKGKSADVGVFVGVTTNTYNLLAHEAWEKGDLLTPSAMPWSIANRTSYVLNLNGPSMPVDTACSSSLVAVNLACDSLRRGECQMALAGGVNLYLHPAKYLSMCQKRMLSQDGKCRSFGAGDNGFVPAEGVGSLLLKPLSKAEEDGDHIHSLILGGAHDHSGRSNGYSTPNPVSQARVIAQALVAAGSAPESIDYVEGHGTGTQLGDGLEVAALAQVLNGNGQVRQRMLGSVKSNMGHAESAAGIAGITKVILQMQHQQVAPSLHSTELNPDIDFTAAGFTVQQNLINWPAAEHKRRALVNSFGAGGVNACVVLEAYRSIRPQQYDQLSDNVFVLSAGSATQLQKYAVLIKTFLTNHPETCLHALCLTSQVGREAMQHRLAIPSNSVADLSEKLSLWIGNSGAEYAQLATSVTSHKASNQRIDESLRQQLHDLATERQWSKLMDAWLAGLPIDWRAIYGDALPPKIAMPTYPFKGERCWIIDESKSPVSQFSLKQPVETPGLHPLVTENTSTLSDISFVTRLSSTAYYATDHQVNGSCVFPGAAYLEMACVAGNLAGQRKVVKLKDIIWSHPLRFLGTDTELQTFMRAAGDNTEFRIVSQTDGYETQLHAEGKMVFGHTVLHAQNETHDLKKLQEACDHMVDGQSFYEQFSKIGFTYKKSFQSVQQVYVGAGFCLGQLTLPKHLEPGFEKYLMHPALLDGVLQTVSAIIPTDEIDEVFVPFAVDEIEMIRPLTKTCYVHVSYLQDGNARSSKFNRYQLVVLSESGQVLMKIKNFYLRAMTLDQKTTDGKTSVKKSVLSGQEK</sequence>
<dbReference type="Pfam" id="PF08659">
    <property type="entry name" value="KR"/>
    <property type="match status" value="2"/>
</dbReference>
<evidence type="ECO:0000259" key="12">
    <source>
        <dbReference type="PROSITE" id="PS52004"/>
    </source>
</evidence>
<dbReference type="PANTHER" id="PTHR43775">
    <property type="entry name" value="FATTY ACID SYNTHASE"/>
    <property type="match status" value="1"/>
</dbReference>